<gene>
    <name evidence="1" type="ORF">SAMN06296058_1593</name>
</gene>
<keyword evidence="2" id="KW-1185">Reference proteome</keyword>
<proteinExistence type="predicted"/>
<dbReference type="AlphaFoldDB" id="A0A1T5KCY9"/>
<organism evidence="1 2">
    <name type="scientific">Pseudoxanthomonas indica</name>
    <dbReference type="NCBI Taxonomy" id="428993"/>
    <lineage>
        <taxon>Bacteria</taxon>
        <taxon>Pseudomonadati</taxon>
        <taxon>Pseudomonadota</taxon>
        <taxon>Gammaproteobacteria</taxon>
        <taxon>Lysobacterales</taxon>
        <taxon>Lysobacteraceae</taxon>
        <taxon>Pseudoxanthomonas</taxon>
    </lineage>
</organism>
<dbReference type="Proteomes" id="UP000190341">
    <property type="component" value="Unassembled WGS sequence"/>
</dbReference>
<name>A0A1T5KCY9_9GAMM</name>
<reference evidence="1 2" key="1">
    <citation type="submission" date="2017-02" db="EMBL/GenBank/DDBJ databases">
        <authorList>
            <person name="Peterson S.W."/>
        </authorList>
    </citation>
    <scope>NUCLEOTIDE SEQUENCE [LARGE SCALE GENOMIC DNA]</scope>
    <source>
        <strain evidence="1 2">P15</strain>
    </source>
</reference>
<dbReference type="RefSeq" id="WP_139381460.1">
    <property type="nucleotide sequence ID" value="NZ_BMCL01000002.1"/>
</dbReference>
<evidence type="ECO:0000313" key="1">
    <source>
        <dbReference type="EMBL" id="SKC61592.1"/>
    </source>
</evidence>
<dbReference type="EMBL" id="FUZV01000001">
    <property type="protein sequence ID" value="SKC61592.1"/>
    <property type="molecule type" value="Genomic_DNA"/>
</dbReference>
<protein>
    <submittedName>
        <fullName evidence="1">Uncharacterized protein</fullName>
    </submittedName>
</protein>
<accession>A0A1T5KCY9</accession>
<evidence type="ECO:0000313" key="2">
    <source>
        <dbReference type="Proteomes" id="UP000190341"/>
    </source>
</evidence>
<sequence>MNAANPPRKSALSPSKALEARVEALEFLVLGLLRAHRENAVCKASVIDTFRLMDQLLTQPEMQKRPAYQLECKMHYADAVVLTWGDEN</sequence>